<feature type="chain" id="PRO_5008787396" description="FZ domain-containing protein" evidence="2">
    <location>
        <begin position="20"/>
        <end position="136"/>
    </location>
</feature>
<protein>
    <recommendedName>
        <fullName evidence="6">FZ domain-containing protein</fullName>
    </recommendedName>
</protein>
<evidence type="ECO:0008006" key="6">
    <source>
        <dbReference type="Google" id="ProtNLM"/>
    </source>
</evidence>
<reference evidence="5" key="1">
    <citation type="submission" date="2012-12" db="EMBL/GenBank/DDBJ databases">
        <authorList>
            <person name="Hellsten U."/>
            <person name="Grimwood J."/>
            <person name="Chapman J.A."/>
            <person name="Shapiro H."/>
            <person name="Aerts A."/>
            <person name="Otillar R.P."/>
            <person name="Terry A.Y."/>
            <person name="Boore J.L."/>
            <person name="Simakov O."/>
            <person name="Marletaz F."/>
            <person name="Cho S.-J."/>
            <person name="Edsinger-Gonzales E."/>
            <person name="Havlak P."/>
            <person name="Kuo D.-H."/>
            <person name="Larsson T."/>
            <person name="Lv J."/>
            <person name="Arendt D."/>
            <person name="Savage R."/>
            <person name="Osoegawa K."/>
            <person name="de Jong P."/>
            <person name="Lindberg D.R."/>
            <person name="Seaver E.C."/>
            <person name="Weisblat D.A."/>
            <person name="Putnam N.H."/>
            <person name="Grigoriev I.V."/>
            <person name="Rokhsar D.S."/>
        </authorList>
    </citation>
    <scope>NUCLEOTIDE SEQUENCE</scope>
    <source>
        <strain evidence="5">I ESC-2004</strain>
    </source>
</reference>
<dbReference type="HOGENOM" id="CLU_1877396_0_0_1"/>
<reference evidence="4" key="3">
    <citation type="submission" date="2015-06" db="UniProtKB">
        <authorList>
            <consortium name="EnsemblMetazoa"/>
        </authorList>
    </citation>
    <scope>IDENTIFICATION</scope>
</reference>
<keyword evidence="5" id="KW-1185">Reference proteome</keyword>
<proteinExistence type="predicted"/>
<sequence length="136" mass="15767">MATCSLILSTIFLLYDIRSWVIRNLHHCCFLPSCCLEYVFQCMPVVNNDYCWDEANLEDICIQDENEQVCSRHKIMMAQKSEMTCVQDERNQTSSDPTTEITVSKEDKKQDCWGNQLIRFGVISQSRSRIRGTARG</sequence>
<dbReference type="EMBL" id="AMQN01010773">
    <property type="status" value="NOT_ANNOTATED_CDS"/>
    <property type="molecule type" value="Genomic_DNA"/>
</dbReference>
<feature type="region of interest" description="Disordered" evidence="1">
    <location>
        <begin position="86"/>
        <end position="107"/>
    </location>
</feature>
<reference evidence="3 5" key="2">
    <citation type="journal article" date="2013" name="Nature">
        <title>Insights into bilaterian evolution from three spiralian genomes.</title>
        <authorList>
            <person name="Simakov O."/>
            <person name="Marletaz F."/>
            <person name="Cho S.J."/>
            <person name="Edsinger-Gonzales E."/>
            <person name="Havlak P."/>
            <person name="Hellsten U."/>
            <person name="Kuo D.H."/>
            <person name="Larsson T."/>
            <person name="Lv J."/>
            <person name="Arendt D."/>
            <person name="Savage R."/>
            <person name="Osoegawa K."/>
            <person name="de Jong P."/>
            <person name="Grimwood J."/>
            <person name="Chapman J.A."/>
            <person name="Shapiro H."/>
            <person name="Aerts A."/>
            <person name="Otillar R.P."/>
            <person name="Terry A.Y."/>
            <person name="Boore J.L."/>
            <person name="Grigoriev I.V."/>
            <person name="Lindberg D.R."/>
            <person name="Seaver E.C."/>
            <person name="Weisblat D.A."/>
            <person name="Putnam N.H."/>
            <person name="Rokhsar D.S."/>
        </authorList>
    </citation>
    <scope>NUCLEOTIDE SEQUENCE</scope>
    <source>
        <strain evidence="3 5">I ESC-2004</strain>
    </source>
</reference>
<gene>
    <name evidence="3" type="ORF">CAPTEDRAFT_200157</name>
</gene>
<evidence type="ECO:0000313" key="5">
    <source>
        <dbReference type="Proteomes" id="UP000014760"/>
    </source>
</evidence>
<accession>R7TVP9</accession>
<dbReference type="Proteomes" id="UP000014760">
    <property type="component" value="Unassembled WGS sequence"/>
</dbReference>
<name>R7TVP9_CAPTE</name>
<dbReference type="AlphaFoldDB" id="R7TVP9"/>
<evidence type="ECO:0000313" key="4">
    <source>
        <dbReference type="EnsemblMetazoa" id="CapteP200157"/>
    </source>
</evidence>
<evidence type="ECO:0000313" key="3">
    <source>
        <dbReference type="EMBL" id="ELT97662.1"/>
    </source>
</evidence>
<organism evidence="3">
    <name type="scientific">Capitella teleta</name>
    <name type="common">Polychaete worm</name>
    <dbReference type="NCBI Taxonomy" id="283909"/>
    <lineage>
        <taxon>Eukaryota</taxon>
        <taxon>Metazoa</taxon>
        <taxon>Spiralia</taxon>
        <taxon>Lophotrochozoa</taxon>
        <taxon>Annelida</taxon>
        <taxon>Polychaeta</taxon>
        <taxon>Sedentaria</taxon>
        <taxon>Scolecida</taxon>
        <taxon>Capitellidae</taxon>
        <taxon>Capitella</taxon>
    </lineage>
</organism>
<evidence type="ECO:0000256" key="2">
    <source>
        <dbReference type="SAM" id="SignalP"/>
    </source>
</evidence>
<feature type="signal peptide" evidence="2">
    <location>
        <begin position="1"/>
        <end position="19"/>
    </location>
</feature>
<dbReference type="EMBL" id="KB308499">
    <property type="protein sequence ID" value="ELT97662.1"/>
    <property type="molecule type" value="Genomic_DNA"/>
</dbReference>
<feature type="compositionally biased region" description="Polar residues" evidence="1">
    <location>
        <begin position="92"/>
        <end position="102"/>
    </location>
</feature>
<dbReference type="EnsemblMetazoa" id="CapteT200157">
    <property type="protein sequence ID" value="CapteP200157"/>
    <property type="gene ID" value="CapteG200157"/>
</dbReference>
<evidence type="ECO:0000256" key="1">
    <source>
        <dbReference type="SAM" id="MobiDB-lite"/>
    </source>
</evidence>
<keyword evidence="2" id="KW-0732">Signal</keyword>